<evidence type="ECO:0000256" key="1">
    <source>
        <dbReference type="ARBA" id="ARBA00001946"/>
    </source>
</evidence>
<evidence type="ECO:0000256" key="2">
    <source>
        <dbReference type="ARBA" id="ARBA00022723"/>
    </source>
</evidence>
<dbReference type="InterPro" id="IPR036965">
    <property type="entry name" value="Terpene_synth_N_sf"/>
</dbReference>
<evidence type="ECO:0000256" key="4">
    <source>
        <dbReference type="ARBA" id="ARBA00023239"/>
    </source>
</evidence>
<sequence>MASYINGFSLSFSPCSFKTRPGLVVSLYGARKQKWNINVGGVAQTSGPSRLRQDCPDNFTIEYEEKIDEIRQVLRSKGEDDPSESLVLVDAIQRVGLGSYYEEEIESLIQKHYVASCASIYGYYSLRDVSLLFRLLRQHGHYISPDVFNNFKDKDGRFRRNLSQDIGGLMELCEAAQLSFQEKNILDEAASFSSQLLHEYCLADIDDNLSRMVIGRLRCPYHKTIPRLTRKDFLQDFEGINECGKTLRELALVDLRRGQSVYQGEFAQVSKWWNELGLAKKLKLVRGQLLKWYTWSMSILIDDFSLSLQRVELTKSISFVYLIDDIFDVVGTLDELTIFTEAVNKWDYAAVDMLPDYMKMCYRALLDTTNDIGSEIHKRHGHNPIDSLKKSWASLCNAYLVEAKWFASGVSPTANMHLENGKVSTGVYVVLVHLFFLLGLGRGTINLPDISQLLSSVATILRLWNDLGGAKDGNEDGTDGSYIDLYMKEHPGLSVAQARERAVDIIASQWKILNKECFRLNHFSVSSFKKASLNLARIVPLMYDYDDDQRLPVLEEYVKFTLLDHTHTIT</sequence>
<dbReference type="InterPro" id="IPR001906">
    <property type="entry name" value="Terpene_synth_N"/>
</dbReference>
<dbReference type="InterPro" id="IPR050148">
    <property type="entry name" value="Terpene_synthase-like"/>
</dbReference>
<dbReference type="Gene3D" id="1.10.600.10">
    <property type="entry name" value="Farnesyl Diphosphate Synthase"/>
    <property type="match status" value="1"/>
</dbReference>
<dbReference type="EMBL" id="JACGWJ010000009">
    <property type="protein sequence ID" value="KAL0398702.1"/>
    <property type="molecule type" value="Genomic_DNA"/>
</dbReference>
<accession>A0AAW2T2N4</accession>
<dbReference type="AlphaFoldDB" id="A0AAW2T2N4"/>
<dbReference type="SFLD" id="SFLDG01019">
    <property type="entry name" value="Terpene_Cyclase_Like_1_C_Termi"/>
    <property type="match status" value="1"/>
</dbReference>
<comment type="caution">
    <text evidence="7">The sequence shown here is derived from an EMBL/GenBank/DDBJ whole genome shotgun (WGS) entry which is preliminary data.</text>
</comment>
<evidence type="ECO:0000313" key="7">
    <source>
        <dbReference type="EMBL" id="KAL0398702.1"/>
    </source>
</evidence>
<evidence type="ECO:0000256" key="3">
    <source>
        <dbReference type="ARBA" id="ARBA00022842"/>
    </source>
</evidence>
<dbReference type="SUPFAM" id="SSF48576">
    <property type="entry name" value="Terpenoid synthases"/>
    <property type="match status" value="1"/>
</dbReference>
<reference evidence="7" key="2">
    <citation type="journal article" date="2024" name="Plant">
        <title>Genomic evolution and insights into agronomic trait innovations of Sesamum species.</title>
        <authorList>
            <person name="Miao H."/>
            <person name="Wang L."/>
            <person name="Qu L."/>
            <person name="Liu H."/>
            <person name="Sun Y."/>
            <person name="Le M."/>
            <person name="Wang Q."/>
            <person name="Wei S."/>
            <person name="Zheng Y."/>
            <person name="Lin W."/>
            <person name="Duan Y."/>
            <person name="Cao H."/>
            <person name="Xiong S."/>
            <person name="Wang X."/>
            <person name="Wei L."/>
            <person name="Li C."/>
            <person name="Ma Q."/>
            <person name="Ju M."/>
            <person name="Zhao R."/>
            <person name="Li G."/>
            <person name="Mu C."/>
            <person name="Tian Q."/>
            <person name="Mei H."/>
            <person name="Zhang T."/>
            <person name="Gao T."/>
            <person name="Zhang H."/>
        </authorList>
    </citation>
    <scope>NUCLEOTIDE SEQUENCE</scope>
    <source>
        <strain evidence="7">G02</strain>
    </source>
</reference>
<keyword evidence="2" id="KW-0479">Metal-binding</keyword>
<dbReference type="PANTHER" id="PTHR31225">
    <property type="entry name" value="OS04G0344100 PROTEIN-RELATED"/>
    <property type="match status" value="1"/>
</dbReference>
<dbReference type="Pfam" id="PF03936">
    <property type="entry name" value="Terpene_synth_C"/>
    <property type="match status" value="1"/>
</dbReference>
<dbReference type="SFLD" id="SFLDS00005">
    <property type="entry name" value="Isoprenoid_Synthase_Type_I"/>
    <property type="match status" value="1"/>
</dbReference>
<dbReference type="GO" id="GO:0010333">
    <property type="term" value="F:terpene synthase activity"/>
    <property type="evidence" value="ECO:0007669"/>
    <property type="project" value="InterPro"/>
</dbReference>
<feature type="domain" description="Terpene synthase metal-binding" evidence="6">
    <location>
        <begin position="274"/>
        <end position="511"/>
    </location>
</feature>
<evidence type="ECO:0000259" key="5">
    <source>
        <dbReference type="Pfam" id="PF01397"/>
    </source>
</evidence>
<reference evidence="7" key="1">
    <citation type="submission" date="2020-06" db="EMBL/GenBank/DDBJ databases">
        <authorList>
            <person name="Li T."/>
            <person name="Hu X."/>
            <person name="Zhang T."/>
            <person name="Song X."/>
            <person name="Zhang H."/>
            <person name="Dai N."/>
            <person name="Sheng W."/>
            <person name="Hou X."/>
            <person name="Wei L."/>
        </authorList>
    </citation>
    <scope>NUCLEOTIDE SEQUENCE</scope>
    <source>
        <strain evidence="7">G02</strain>
        <tissue evidence="7">Leaf</tissue>
    </source>
</reference>
<comment type="cofactor">
    <cofactor evidence="1">
        <name>Mg(2+)</name>
        <dbReference type="ChEBI" id="CHEBI:18420"/>
    </cofactor>
</comment>
<organism evidence="7">
    <name type="scientific">Sesamum radiatum</name>
    <name type="common">Black benniseed</name>
    <dbReference type="NCBI Taxonomy" id="300843"/>
    <lineage>
        <taxon>Eukaryota</taxon>
        <taxon>Viridiplantae</taxon>
        <taxon>Streptophyta</taxon>
        <taxon>Embryophyta</taxon>
        <taxon>Tracheophyta</taxon>
        <taxon>Spermatophyta</taxon>
        <taxon>Magnoliopsida</taxon>
        <taxon>eudicotyledons</taxon>
        <taxon>Gunneridae</taxon>
        <taxon>Pentapetalae</taxon>
        <taxon>asterids</taxon>
        <taxon>lamiids</taxon>
        <taxon>Lamiales</taxon>
        <taxon>Pedaliaceae</taxon>
        <taxon>Sesamum</taxon>
    </lineage>
</organism>
<evidence type="ECO:0000259" key="6">
    <source>
        <dbReference type="Pfam" id="PF03936"/>
    </source>
</evidence>
<dbReference type="Gene3D" id="1.50.10.130">
    <property type="entry name" value="Terpene synthase, N-terminal domain"/>
    <property type="match status" value="1"/>
</dbReference>
<keyword evidence="4" id="KW-0456">Lyase</keyword>
<dbReference type="PANTHER" id="PTHR31225:SF0">
    <property type="entry name" value="S-(+)-LINALOOL SYNTHASE, CHLOROPLASTIC"/>
    <property type="match status" value="1"/>
</dbReference>
<dbReference type="SUPFAM" id="SSF48239">
    <property type="entry name" value="Terpenoid cyclases/Protein prenyltransferases"/>
    <property type="match status" value="1"/>
</dbReference>
<proteinExistence type="predicted"/>
<dbReference type="InterPro" id="IPR005630">
    <property type="entry name" value="Terpene_synthase_metal-bd"/>
</dbReference>
<name>A0AAW2T2N4_SESRA</name>
<dbReference type="InterPro" id="IPR008930">
    <property type="entry name" value="Terpenoid_cyclase/PrenylTrfase"/>
</dbReference>
<dbReference type="Pfam" id="PF01397">
    <property type="entry name" value="Terpene_synth"/>
    <property type="match status" value="1"/>
</dbReference>
<dbReference type="InterPro" id="IPR034741">
    <property type="entry name" value="Terpene_cyclase-like_1_C"/>
</dbReference>
<dbReference type="GO" id="GO:0016114">
    <property type="term" value="P:terpenoid biosynthetic process"/>
    <property type="evidence" value="ECO:0007669"/>
    <property type="project" value="InterPro"/>
</dbReference>
<dbReference type="GO" id="GO:0000287">
    <property type="term" value="F:magnesium ion binding"/>
    <property type="evidence" value="ECO:0007669"/>
    <property type="project" value="InterPro"/>
</dbReference>
<keyword evidence="3" id="KW-0460">Magnesium</keyword>
<dbReference type="InterPro" id="IPR008949">
    <property type="entry name" value="Isoprenoid_synthase_dom_sf"/>
</dbReference>
<feature type="domain" description="Terpene synthase N-terminal" evidence="5">
    <location>
        <begin position="57"/>
        <end position="213"/>
    </location>
</feature>
<gene>
    <name evidence="7" type="ORF">Sradi_2213500</name>
</gene>
<protein>
    <submittedName>
        <fullName evidence="7">Tricyclene synthase Oc15, chloroplastic</fullName>
    </submittedName>
</protein>